<dbReference type="RefSeq" id="WP_153183539.1">
    <property type="nucleotide sequence ID" value="NZ_CAWOLW010000577.1"/>
</dbReference>
<reference evidence="2 3" key="1">
    <citation type="journal article" date="2018" name="ACS Chem. Biol.">
        <title>Ketoreductase domain dysfunction expands chemodiversity: malyngamide biosynthesis in the cyanobacterium Okeania hirsuta.</title>
        <authorList>
            <person name="Moss N.A."/>
            <person name="Leao T."/>
            <person name="Rankin M."/>
            <person name="McCullough T.M."/>
            <person name="Qu P."/>
            <person name="Korobeynikov A."/>
            <person name="Smith J.L."/>
            <person name="Gerwick L."/>
            <person name="Gerwick W.H."/>
        </authorList>
    </citation>
    <scope>NUCLEOTIDE SEQUENCE [LARGE SCALE GENOMIC DNA]</scope>
    <source>
        <strain evidence="2 3">PAB10Feb10-1</strain>
    </source>
</reference>
<comment type="caution">
    <text evidence="2">The sequence shown here is derived from an EMBL/GenBank/DDBJ whole genome shotgun (WGS) entry which is preliminary data.</text>
</comment>
<proteinExistence type="predicted"/>
<dbReference type="Proteomes" id="UP000269154">
    <property type="component" value="Unassembled WGS sequence"/>
</dbReference>
<dbReference type="AlphaFoldDB" id="A0A3N6NPI9"/>
<evidence type="ECO:0000259" key="1">
    <source>
        <dbReference type="Pfam" id="PF00107"/>
    </source>
</evidence>
<dbReference type="Gene3D" id="3.40.50.720">
    <property type="entry name" value="NAD(P)-binding Rossmann-like Domain"/>
    <property type="match status" value="1"/>
</dbReference>
<organism evidence="2 3">
    <name type="scientific">Okeania hirsuta</name>
    <dbReference type="NCBI Taxonomy" id="1458930"/>
    <lineage>
        <taxon>Bacteria</taxon>
        <taxon>Bacillati</taxon>
        <taxon>Cyanobacteriota</taxon>
        <taxon>Cyanophyceae</taxon>
        <taxon>Oscillatoriophycideae</taxon>
        <taxon>Oscillatoriales</taxon>
        <taxon>Microcoleaceae</taxon>
        <taxon>Okeania</taxon>
    </lineage>
</organism>
<name>A0A3N6NPI9_9CYAN</name>
<dbReference type="SUPFAM" id="SSF51735">
    <property type="entry name" value="NAD(P)-binding Rossmann-fold domains"/>
    <property type="match status" value="1"/>
</dbReference>
<dbReference type="InterPro" id="IPR036291">
    <property type="entry name" value="NAD(P)-bd_dom_sf"/>
</dbReference>
<keyword evidence="3" id="KW-1185">Reference proteome</keyword>
<dbReference type="EMBL" id="RCBY01000618">
    <property type="protein sequence ID" value="RQH13801.1"/>
    <property type="molecule type" value="Genomic_DNA"/>
</dbReference>
<dbReference type="Pfam" id="PF00107">
    <property type="entry name" value="ADH_zinc_N"/>
    <property type="match status" value="1"/>
</dbReference>
<dbReference type="OrthoDB" id="9787435at2"/>
<evidence type="ECO:0000313" key="3">
    <source>
        <dbReference type="Proteomes" id="UP000269154"/>
    </source>
</evidence>
<dbReference type="InterPro" id="IPR013149">
    <property type="entry name" value="ADH-like_C"/>
</dbReference>
<feature type="domain" description="Alcohol dehydrogenase-like C-terminal" evidence="1">
    <location>
        <begin position="3"/>
        <end position="61"/>
    </location>
</feature>
<feature type="non-terminal residue" evidence="2">
    <location>
        <position position="1"/>
    </location>
</feature>
<sequence>YREEDFSEKISQIRGDAGLDLIFDPVGGKSVKKGMKLLGAGGRLFVFGASSMTSAKNIFQKIAVGLGFGFYHPIGLVGPSKSIWGKYATNSR</sequence>
<evidence type="ECO:0000313" key="2">
    <source>
        <dbReference type="EMBL" id="RQH13801.1"/>
    </source>
</evidence>
<protein>
    <recommendedName>
        <fullName evidence="1">Alcohol dehydrogenase-like C-terminal domain-containing protein</fullName>
    </recommendedName>
</protein>
<accession>A0A3N6NPI9</accession>
<gene>
    <name evidence="2" type="ORF">D5R40_34510</name>
</gene>